<dbReference type="Proteomes" id="UP000250796">
    <property type="component" value="Chromosome MESINF"/>
</dbReference>
<dbReference type="Pfam" id="PF01895">
    <property type="entry name" value="PhoU"/>
    <property type="match status" value="2"/>
</dbReference>
<name>A0A7Z7PPI4_9BACT</name>
<evidence type="ECO:0000313" key="2">
    <source>
        <dbReference type="EMBL" id="SSC14051.1"/>
    </source>
</evidence>
<dbReference type="KEGG" id="minf:MESINF_2611"/>
<feature type="domain" description="PhoU" evidence="1">
    <location>
        <begin position="120"/>
        <end position="204"/>
    </location>
</feature>
<sequence>MISKVGFERIALLRSDILKMARYIQNICNKSSVAMLERNEHQARDVLYSDSVIDHYQIELQKTIISLTGILTPTGKDLRFLTMTMSIVKTLERIGDKFVSICELAMVLIKKPPIGYYEKLRTMFDGVSLMLKGSIDNLVDPSLLEAERLCRNDSNIDSLLEGVRSDLLSNMEQSPSITSRAVDLLRVFCYLEEIADLCTELMEAAVYIDIGKHYRCINDIFQPVDFKAY</sequence>
<dbReference type="GO" id="GO:0030643">
    <property type="term" value="P:intracellular phosphate ion homeostasis"/>
    <property type="evidence" value="ECO:0007669"/>
    <property type="project" value="InterPro"/>
</dbReference>
<dbReference type="PANTHER" id="PTHR42930:SF3">
    <property type="entry name" value="PHOSPHATE-SPECIFIC TRANSPORT SYSTEM ACCESSORY PROTEIN PHOU"/>
    <property type="match status" value="1"/>
</dbReference>
<dbReference type="GO" id="GO:0045936">
    <property type="term" value="P:negative regulation of phosphate metabolic process"/>
    <property type="evidence" value="ECO:0007669"/>
    <property type="project" value="InterPro"/>
</dbReference>
<dbReference type="RefSeq" id="WP_169700320.1">
    <property type="nucleotide sequence ID" value="NZ_LS974202.1"/>
</dbReference>
<dbReference type="Gene3D" id="1.20.58.220">
    <property type="entry name" value="Phosphate transport system protein phou homolog 2, domain 2"/>
    <property type="match status" value="1"/>
</dbReference>
<dbReference type="PANTHER" id="PTHR42930">
    <property type="entry name" value="PHOSPHATE-SPECIFIC TRANSPORT SYSTEM ACCESSORY PROTEIN PHOU"/>
    <property type="match status" value="1"/>
</dbReference>
<evidence type="ECO:0000313" key="3">
    <source>
        <dbReference type="Proteomes" id="UP000250796"/>
    </source>
</evidence>
<feature type="domain" description="PhoU" evidence="1">
    <location>
        <begin position="17"/>
        <end position="104"/>
    </location>
</feature>
<dbReference type="InterPro" id="IPR026022">
    <property type="entry name" value="PhoU_dom"/>
</dbReference>
<accession>A0A7Z7PPI4</accession>
<dbReference type="InterPro" id="IPR038078">
    <property type="entry name" value="PhoU-like_sf"/>
</dbReference>
<protein>
    <submittedName>
        <fullName evidence="2">Phosphate uptake regulator, PhoU</fullName>
    </submittedName>
</protein>
<dbReference type="InterPro" id="IPR028366">
    <property type="entry name" value="PhoU"/>
</dbReference>
<gene>
    <name evidence="2" type="ORF">MESINF_2611</name>
</gene>
<reference evidence="2 3" key="1">
    <citation type="submission" date="2017-01" db="EMBL/GenBank/DDBJ databases">
        <authorList>
            <person name="Erauso G."/>
        </authorList>
    </citation>
    <scope>NUCLEOTIDE SEQUENCE [LARGE SCALE GENOMIC DNA]</scope>
    <source>
        <strain evidence="2">MESINF1</strain>
    </source>
</reference>
<proteinExistence type="predicted"/>
<keyword evidence="3" id="KW-1185">Reference proteome</keyword>
<dbReference type="EMBL" id="LS974202">
    <property type="protein sequence ID" value="SSC14051.1"/>
    <property type="molecule type" value="Genomic_DNA"/>
</dbReference>
<dbReference type="SUPFAM" id="SSF109755">
    <property type="entry name" value="PhoU-like"/>
    <property type="match status" value="1"/>
</dbReference>
<dbReference type="AlphaFoldDB" id="A0A7Z7PPI4"/>
<organism evidence="2 3">
    <name type="scientific">Mesotoga infera</name>
    <dbReference type="NCBI Taxonomy" id="1236046"/>
    <lineage>
        <taxon>Bacteria</taxon>
        <taxon>Thermotogati</taxon>
        <taxon>Thermotogota</taxon>
        <taxon>Thermotogae</taxon>
        <taxon>Kosmotogales</taxon>
        <taxon>Kosmotogaceae</taxon>
        <taxon>Mesotoga</taxon>
    </lineage>
</organism>
<evidence type="ECO:0000259" key="1">
    <source>
        <dbReference type="Pfam" id="PF01895"/>
    </source>
</evidence>